<comment type="caution">
    <text evidence="1">The sequence shown here is derived from an EMBL/GenBank/DDBJ whole genome shotgun (WGS) entry which is preliminary data.</text>
</comment>
<dbReference type="OrthoDB" id="5094024at2759"/>
<protein>
    <submittedName>
        <fullName evidence="1">Uncharacterized protein</fullName>
    </submittedName>
</protein>
<accession>A0A8H5VHG6</accession>
<dbReference type="EMBL" id="JAAQRI010000248">
    <property type="protein sequence ID" value="KAF5623626.1"/>
    <property type="molecule type" value="Genomic_DNA"/>
</dbReference>
<dbReference type="GeneID" id="59295697"/>
<gene>
    <name evidence="1" type="ORF">FTJAE_10571</name>
</gene>
<evidence type="ECO:0000313" key="1">
    <source>
        <dbReference type="EMBL" id="KAF5623626.1"/>
    </source>
</evidence>
<name>A0A8H5VHG6_9HYPO</name>
<reference evidence="1 2" key="1">
    <citation type="submission" date="2020-05" db="EMBL/GenBank/DDBJ databases">
        <title>Identification and distribution of gene clusters putatively required for synthesis of sphingolipid metabolism inhibitors in phylogenetically diverse species of the filamentous fungus Fusarium.</title>
        <authorList>
            <person name="Kim H.-S."/>
            <person name="Busman M."/>
            <person name="Brown D.W."/>
            <person name="Divon H."/>
            <person name="Uhlig S."/>
            <person name="Proctor R.H."/>
        </authorList>
    </citation>
    <scope>NUCLEOTIDE SEQUENCE [LARGE SCALE GENOMIC DNA]</scope>
    <source>
        <strain evidence="1 2">NRRL 66243</strain>
    </source>
</reference>
<dbReference type="RefSeq" id="XP_037202365.1">
    <property type="nucleotide sequence ID" value="XM_037343427.1"/>
</dbReference>
<keyword evidence="2" id="KW-1185">Reference proteome</keyword>
<organism evidence="1 2">
    <name type="scientific">Fusarium tjaetaba</name>
    <dbReference type="NCBI Taxonomy" id="1567544"/>
    <lineage>
        <taxon>Eukaryota</taxon>
        <taxon>Fungi</taxon>
        <taxon>Dikarya</taxon>
        <taxon>Ascomycota</taxon>
        <taxon>Pezizomycotina</taxon>
        <taxon>Sordariomycetes</taxon>
        <taxon>Hypocreomycetidae</taxon>
        <taxon>Hypocreales</taxon>
        <taxon>Nectriaceae</taxon>
        <taxon>Fusarium</taxon>
        <taxon>Fusarium fujikuroi species complex</taxon>
    </lineage>
</organism>
<proteinExistence type="predicted"/>
<sequence>MDIDPNSPSPGPGPQSQADFLWDSLIETFPFLTDQAHRALNIQLEFFRNMSTRNLPIPQDANAKEKLKVILAKAQVVNKIVASLIHSSELLIELKEIDYDEVINVRRAEVSNMVSEASVNIQTVIAMQTDEVRIGLGQQGAAEVQEQQRHAEQEEMFMQQRNGGLGMGASESPESRIPFQGFAMPLYHQPYLKDTTQYHLITQVQYTLSLQLIPRLPSQARHQGMVTSQHSIKRQHILIIRSLVRYQGMVNLRHTPKPQHILTIQSIAHSQHIPSPKQSPYKDKTAYTPIQAPRALTTLRFE</sequence>
<evidence type="ECO:0000313" key="2">
    <source>
        <dbReference type="Proteomes" id="UP000530670"/>
    </source>
</evidence>
<dbReference type="AlphaFoldDB" id="A0A8H5VHG6"/>
<dbReference type="Proteomes" id="UP000530670">
    <property type="component" value="Unassembled WGS sequence"/>
</dbReference>